<dbReference type="EMBL" id="MU274913">
    <property type="protein sequence ID" value="KAI0088595.1"/>
    <property type="molecule type" value="Genomic_DNA"/>
</dbReference>
<name>A0ACB8U2Y1_9APHY</name>
<organism evidence="1 2">
    <name type="scientific">Irpex rosettiformis</name>
    <dbReference type="NCBI Taxonomy" id="378272"/>
    <lineage>
        <taxon>Eukaryota</taxon>
        <taxon>Fungi</taxon>
        <taxon>Dikarya</taxon>
        <taxon>Basidiomycota</taxon>
        <taxon>Agaricomycotina</taxon>
        <taxon>Agaricomycetes</taxon>
        <taxon>Polyporales</taxon>
        <taxon>Irpicaceae</taxon>
        <taxon>Irpex</taxon>
    </lineage>
</organism>
<reference evidence="1" key="1">
    <citation type="journal article" date="2021" name="Environ. Microbiol.">
        <title>Gene family expansions and transcriptome signatures uncover fungal adaptations to wood decay.</title>
        <authorList>
            <person name="Hage H."/>
            <person name="Miyauchi S."/>
            <person name="Viragh M."/>
            <person name="Drula E."/>
            <person name="Min B."/>
            <person name="Chaduli D."/>
            <person name="Navarro D."/>
            <person name="Favel A."/>
            <person name="Norest M."/>
            <person name="Lesage-Meessen L."/>
            <person name="Balint B."/>
            <person name="Merenyi Z."/>
            <person name="de Eugenio L."/>
            <person name="Morin E."/>
            <person name="Martinez A.T."/>
            <person name="Baldrian P."/>
            <person name="Stursova M."/>
            <person name="Martinez M.J."/>
            <person name="Novotny C."/>
            <person name="Magnuson J.K."/>
            <person name="Spatafora J.W."/>
            <person name="Maurice S."/>
            <person name="Pangilinan J."/>
            <person name="Andreopoulos W."/>
            <person name="LaButti K."/>
            <person name="Hundley H."/>
            <person name="Na H."/>
            <person name="Kuo A."/>
            <person name="Barry K."/>
            <person name="Lipzen A."/>
            <person name="Henrissat B."/>
            <person name="Riley R."/>
            <person name="Ahrendt S."/>
            <person name="Nagy L.G."/>
            <person name="Grigoriev I.V."/>
            <person name="Martin F."/>
            <person name="Rosso M.N."/>
        </authorList>
    </citation>
    <scope>NUCLEOTIDE SEQUENCE</scope>
    <source>
        <strain evidence="1">CBS 384.51</strain>
    </source>
</reference>
<sequence length="574" mass="63032">MARSRIWQYFVLSVYAAISIPGILCLWPMPRSLKAGTTSLVLSTSFSIDLQVQDAPEDLQQAITRTQSYLRNDNLGRLVVGRGTSDLGLLQGAKELQSLRVTLSNEAGKARSISSEATAPLGSRSEEYSLVIPSAGSTATLIANSTLGLFRGLTTFEQLWYTAGEATYTLEAPIRIIDSPAFPYRGLMLDTARNFFPVSDIKRTLDAMSWAKINQFHWHVTDSQSFPLEILGFTEVAAKGAYSNSIYSPEDVKDIVSYAGARGIDVVVEIDTPGHTASIHESHPEHIACYDSSPWMTFTNEPMAGQLRFASAATTNFTAGLIEATARMFPSSLFSTGGDEVNLPCYQLDVETQRILNATGQTLQQKLEMFVQTLHGGLKGLGKTPIVWEDLILTHNVTVSNDTIVMVWSSSSAAEGIAAKNLQIVHAPSDYFYLDCGAGEWIGADPDGNSWCDPFKTWQRAYIFDPYENLTESHQHLVLGGEQVLWSEQSGPQNLDSIIWPRAAASAEVFWTGPTLPDGTPRNVQSALPRLYDLRFRMVQRGVDAIPLQPLWCALRPGACDLMDAVKVPSPHDR</sequence>
<dbReference type="Proteomes" id="UP001055072">
    <property type="component" value="Unassembled WGS sequence"/>
</dbReference>
<keyword evidence="2" id="KW-1185">Reference proteome</keyword>
<comment type="caution">
    <text evidence="1">The sequence shown here is derived from an EMBL/GenBank/DDBJ whole genome shotgun (WGS) entry which is preliminary data.</text>
</comment>
<proteinExistence type="predicted"/>
<accession>A0ACB8U2Y1</accession>
<evidence type="ECO:0000313" key="1">
    <source>
        <dbReference type="EMBL" id="KAI0088595.1"/>
    </source>
</evidence>
<evidence type="ECO:0000313" key="2">
    <source>
        <dbReference type="Proteomes" id="UP001055072"/>
    </source>
</evidence>
<gene>
    <name evidence="1" type="ORF">BDY19DRAFT_948449</name>
</gene>
<protein>
    <submittedName>
        <fullName evidence="1">Beta-hexosaminidase</fullName>
    </submittedName>
</protein>